<gene>
    <name evidence="3" type="ORF">NCTC1542_06015</name>
</gene>
<feature type="transmembrane region" description="Helical" evidence="2">
    <location>
        <begin position="135"/>
        <end position="155"/>
    </location>
</feature>
<dbReference type="EMBL" id="UGQY01000004">
    <property type="protein sequence ID" value="SUA04510.1"/>
    <property type="molecule type" value="Genomic_DNA"/>
</dbReference>
<keyword evidence="2" id="KW-0812">Transmembrane</keyword>
<evidence type="ECO:0000256" key="2">
    <source>
        <dbReference type="SAM" id="Phobius"/>
    </source>
</evidence>
<keyword evidence="2" id="KW-0472">Membrane</keyword>
<evidence type="ECO:0000256" key="1">
    <source>
        <dbReference type="SAM" id="MobiDB-lite"/>
    </source>
</evidence>
<feature type="transmembrane region" description="Helical" evidence="2">
    <location>
        <begin position="33"/>
        <end position="51"/>
    </location>
</feature>
<proteinExistence type="predicted"/>
<protein>
    <recommendedName>
        <fullName evidence="5">Transmembrane protein</fullName>
    </recommendedName>
</protein>
<name>A0A378V4I7_MYCFO</name>
<feature type="transmembrane region" description="Helical" evidence="2">
    <location>
        <begin position="6"/>
        <end position="21"/>
    </location>
</feature>
<accession>A0A378V4I7</accession>
<organism evidence="3 4">
    <name type="scientific">Mycolicibacterium fortuitum</name>
    <name type="common">Mycobacterium fortuitum</name>
    <dbReference type="NCBI Taxonomy" id="1766"/>
    <lineage>
        <taxon>Bacteria</taxon>
        <taxon>Bacillati</taxon>
        <taxon>Actinomycetota</taxon>
        <taxon>Actinomycetes</taxon>
        <taxon>Mycobacteriales</taxon>
        <taxon>Mycobacteriaceae</taxon>
        <taxon>Mycolicibacterium</taxon>
    </lineage>
</organism>
<feature type="transmembrane region" description="Helical" evidence="2">
    <location>
        <begin position="161"/>
        <end position="184"/>
    </location>
</feature>
<dbReference type="RefSeq" id="WP_234792875.1">
    <property type="nucleotide sequence ID" value="NZ_LZLP01000042.1"/>
</dbReference>
<feature type="transmembrane region" description="Helical" evidence="2">
    <location>
        <begin position="57"/>
        <end position="74"/>
    </location>
</feature>
<reference evidence="3 4" key="1">
    <citation type="submission" date="2018-06" db="EMBL/GenBank/DDBJ databases">
        <authorList>
            <consortium name="Pathogen Informatics"/>
            <person name="Doyle S."/>
        </authorList>
    </citation>
    <scope>NUCLEOTIDE SEQUENCE [LARGE SCALE GENOMIC DNA]</scope>
    <source>
        <strain evidence="3 4">NCTC1542</strain>
    </source>
</reference>
<keyword evidence="2" id="KW-1133">Transmembrane helix</keyword>
<dbReference type="Proteomes" id="UP000255389">
    <property type="component" value="Unassembled WGS sequence"/>
</dbReference>
<feature type="region of interest" description="Disordered" evidence="1">
    <location>
        <begin position="92"/>
        <end position="121"/>
    </location>
</feature>
<evidence type="ECO:0008006" key="5">
    <source>
        <dbReference type="Google" id="ProtNLM"/>
    </source>
</evidence>
<evidence type="ECO:0000313" key="3">
    <source>
        <dbReference type="EMBL" id="SUA04510.1"/>
    </source>
</evidence>
<dbReference type="AlphaFoldDB" id="A0A378V4I7"/>
<sequence length="242" mass="27469">MHHINVFFVATGAIGFLLQLVTPSNNRQLERRFFWTGFTIVAISAFFIAYPPDAKSGILWFAFACFLMLSRAYMMTSNIKIRGKIYAFHTDDSRPDPSPECPSTPDDKPESASTDEPEYDPTPDAYSGMASAGKVWALLILTMAICSLNAIIYIVDRERPLLAFVMLSLLATFAIGFGYTDAIWGYPIARRQIIQFFVISIITAGVFTVLYLGAYFAGKHWPWRNKQSMEYRAHPRHQQKWP</sequence>
<feature type="transmembrane region" description="Helical" evidence="2">
    <location>
        <begin position="196"/>
        <end position="217"/>
    </location>
</feature>
<evidence type="ECO:0000313" key="4">
    <source>
        <dbReference type="Proteomes" id="UP000255389"/>
    </source>
</evidence>